<sequence>MEQALSQVTPGSVVVVGENHGLKTHQNQQIAIMTALRAQGLKVSVGMEFFTFTDQVFVDQYRQGQLSETDFLSQIKWGNPSFEFYKDQVQFPLLSEGSQTWALNAPRSLTSKVAKMGLSSLTSEEQALLPPGFALGRESYRQRFLAMMPHLPNPEAGERYFAAQSIWDDTMAWRAAEFITQHPEQVLVIVVGEFHVQYGGGLPDRIQARSPQTPVWTFSQVNTVDLSPEEIATEMSPSPQYGPRAHFLWLAPAL</sequence>
<dbReference type="AlphaFoldDB" id="A0A150WHN9"/>
<dbReference type="Proteomes" id="UP000075320">
    <property type="component" value="Unassembled WGS sequence"/>
</dbReference>
<dbReference type="CDD" id="cd14727">
    <property type="entry name" value="ChanN-like"/>
    <property type="match status" value="1"/>
</dbReference>
<dbReference type="Pfam" id="PF04187">
    <property type="entry name" value="Cofac_haem_bdg"/>
    <property type="match status" value="1"/>
</dbReference>
<dbReference type="EMBL" id="LUKE01000004">
    <property type="protein sequence ID" value="KYG63231.1"/>
    <property type="molecule type" value="Genomic_DNA"/>
</dbReference>
<evidence type="ECO:0000259" key="1">
    <source>
        <dbReference type="Pfam" id="PF04187"/>
    </source>
</evidence>
<reference evidence="2 3" key="1">
    <citation type="submission" date="2016-03" db="EMBL/GenBank/DDBJ databases">
        <authorList>
            <person name="Ploux O."/>
        </authorList>
    </citation>
    <scope>NUCLEOTIDE SEQUENCE [LARGE SCALE GENOMIC DNA]</scope>
    <source>
        <strain evidence="2 3">R0</strain>
    </source>
</reference>
<evidence type="ECO:0000313" key="2">
    <source>
        <dbReference type="EMBL" id="KYG63231.1"/>
    </source>
</evidence>
<organism evidence="2 3">
    <name type="scientific">Bdellovibrio bacteriovorus</name>
    <dbReference type="NCBI Taxonomy" id="959"/>
    <lineage>
        <taxon>Bacteria</taxon>
        <taxon>Pseudomonadati</taxon>
        <taxon>Bdellovibrionota</taxon>
        <taxon>Bdellovibrionia</taxon>
        <taxon>Bdellovibrionales</taxon>
        <taxon>Pseudobdellovibrionaceae</taxon>
        <taxon>Bdellovibrio</taxon>
    </lineage>
</organism>
<dbReference type="InterPro" id="IPR007314">
    <property type="entry name" value="Cofac_haem-bd_dom"/>
</dbReference>
<comment type="caution">
    <text evidence="2">The sequence shown here is derived from an EMBL/GenBank/DDBJ whole genome shotgun (WGS) entry which is preliminary data.</text>
</comment>
<gene>
    <name evidence="2" type="ORF">AZI86_15490</name>
</gene>
<name>A0A150WHN9_BDEBC</name>
<dbReference type="SUPFAM" id="SSF159501">
    <property type="entry name" value="EreA/ChaN-like"/>
    <property type="match status" value="1"/>
</dbReference>
<feature type="domain" description="Haem-binding uptake Tiki superfamily ChaN" evidence="1">
    <location>
        <begin position="6"/>
        <end position="206"/>
    </location>
</feature>
<evidence type="ECO:0000313" key="3">
    <source>
        <dbReference type="Proteomes" id="UP000075320"/>
    </source>
</evidence>
<dbReference type="Gene3D" id="3.40.50.11550">
    <property type="match status" value="1"/>
</dbReference>
<proteinExistence type="predicted"/>
<accession>A0A150WHN9</accession>
<keyword evidence="3" id="KW-1185">Reference proteome</keyword>
<protein>
    <submittedName>
        <fullName evidence="2">Iron-regulated protein</fullName>
    </submittedName>
</protein>